<proteinExistence type="predicted"/>
<reference evidence="1" key="2">
    <citation type="submission" date="2020-11" db="EMBL/GenBank/DDBJ databases">
        <authorList>
            <consortium name="NCBI Pathogen Detection Project"/>
        </authorList>
    </citation>
    <scope>NUCLEOTIDE SEQUENCE</scope>
    <source>
        <strain evidence="1">R404</strain>
    </source>
</reference>
<dbReference type="AlphaFoldDB" id="A0AAN5RH28"/>
<accession>A0AAN5RH28</accession>
<name>A0AAN5RH28_KLEOX</name>
<evidence type="ECO:0000313" key="2">
    <source>
        <dbReference type="Proteomes" id="UP000856143"/>
    </source>
</evidence>
<sequence>MNILNEIGFISVGDQADFDFYHIQKNYNNCMDITSSLMETIGSRAPALIMINGCLYKENKKYAPFEGVLSYIPNYVLYKQWMSHYDNASVSS</sequence>
<gene>
    <name evidence="1" type="ORF">I8Y21_006357</name>
</gene>
<reference evidence="1" key="1">
    <citation type="journal article" date="2018" name="Genome Biol.">
        <title>SKESA: strategic k-mer extension for scrupulous assemblies.</title>
        <authorList>
            <person name="Souvorov A."/>
            <person name="Agarwala R."/>
            <person name="Lipman D.J."/>
        </authorList>
    </citation>
    <scope>NUCLEOTIDE SEQUENCE</scope>
    <source>
        <strain evidence="1">R404</strain>
    </source>
</reference>
<comment type="caution">
    <text evidence="1">The sequence shown here is derived from an EMBL/GenBank/DDBJ whole genome shotgun (WGS) entry which is preliminary data.</text>
</comment>
<organism evidence="1 2">
    <name type="scientific">Klebsiella oxytoca</name>
    <dbReference type="NCBI Taxonomy" id="571"/>
    <lineage>
        <taxon>Bacteria</taxon>
        <taxon>Pseudomonadati</taxon>
        <taxon>Pseudomonadota</taxon>
        <taxon>Gammaproteobacteria</taxon>
        <taxon>Enterobacterales</taxon>
        <taxon>Enterobacteriaceae</taxon>
        <taxon>Klebsiella/Raoultella group</taxon>
        <taxon>Klebsiella</taxon>
    </lineage>
</organism>
<dbReference type="EMBL" id="DACSEO010000234">
    <property type="protein sequence ID" value="HAT1685486.1"/>
    <property type="molecule type" value="Genomic_DNA"/>
</dbReference>
<evidence type="ECO:0000313" key="1">
    <source>
        <dbReference type="EMBL" id="HAT1685486.1"/>
    </source>
</evidence>
<protein>
    <submittedName>
        <fullName evidence="1">Uncharacterized protein</fullName>
    </submittedName>
</protein>
<dbReference type="Proteomes" id="UP000856143">
    <property type="component" value="Unassembled WGS sequence"/>
</dbReference>